<reference evidence="1" key="1">
    <citation type="submission" date="2020-04" db="EMBL/GenBank/DDBJ databases">
        <authorList>
            <person name="Alioto T."/>
            <person name="Alioto T."/>
            <person name="Gomez Garrido J."/>
        </authorList>
    </citation>
    <scope>NUCLEOTIDE SEQUENCE</scope>
    <source>
        <strain evidence="1">A484AB</strain>
    </source>
</reference>
<dbReference type="Proteomes" id="UP001152795">
    <property type="component" value="Unassembled WGS sequence"/>
</dbReference>
<dbReference type="AlphaFoldDB" id="A0A6S7G2K2"/>
<name>A0A6S7G2K2_PARCT</name>
<dbReference type="EMBL" id="CACRXK020001129">
    <property type="protein sequence ID" value="CAB3987164.1"/>
    <property type="molecule type" value="Genomic_DNA"/>
</dbReference>
<sequence>MSSIVTSILSSTVGLLWNKARDSTAAKLKDGDVTDAKIRELVVRELNDIKTKLDGLSRVNLLSSSRFLKEGVDLLYVSLDKSKLEPKAVMDPTQQDRDETSGMSSGVESGILSEALELSHVMGELKIYSDKEFESAKERFKDARKRATDAFCNEALNINDRIFAAKLRVVSEILECLDSPQTAITGCLSFLQDLHSLPAIRDMFSVYLNGGVKSLLGKAERVENIKSLMLINYVLFNLNLKFSRKLTDRVTWPGVIELTDRSFDPILDWKEVSTKKSMDDELGQPPKQLILDEAIFPRLSAVDSHGNVVVGELGGDNIGLVVGACVSAGNITVISRTAAESKVVKLPDPSEGKPIEQGIVGLAVDKNNNVYVVRWVKTRTENSDVKSYVLNVLDENHNVKHDCMCDFLQVTCTPLGNVHWVKIAINKNNNIIMIKGDYLYVCDNVGQLKHMFEPHTIGVTMGFAISNKDEIMISSRDDKAVHFYSEEGNLKSTIELPEGHKIRGMAFHYVIRKIIVLTYAQRKDSYFLVSYTETGEPETPTFFCKRDDADYSGLKPGLKPFITSHPCGPVAVVRAKSITII</sequence>
<comment type="caution">
    <text evidence="1">The sequence shown here is derived from an EMBL/GenBank/DDBJ whole genome shotgun (WGS) entry which is preliminary data.</text>
</comment>
<dbReference type="InterPro" id="IPR011042">
    <property type="entry name" value="6-blade_b-propeller_TolB-like"/>
</dbReference>
<proteinExistence type="predicted"/>
<accession>A0A6S7G2K2</accession>
<gene>
    <name evidence="1" type="ORF">PACLA_8A085294</name>
</gene>
<evidence type="ECO:0000313" key="2">
    <source>
        <dbReference type="Proteomes" id="UP001152795"/>
    </source>
</evidence>
<dbReference type="OrthoDB" id="5986534at2759"/>
<evidence type="ECO:0000313" key="1">
    <source>
        <dbReference type="EMBL" id="CAB3987164.1"/>
    </source>
</evidence>
<dbReference type="SUPFAM" id="SSF63829">
    <property type="entry name" value="Calcium-dependent phosphotriesterase"/>
    <property type="match status" value="1"/>
</dbReference>
<organism evidence="1 2">
    <name type="scientific">Paramuricea clavata</name>
    <name type="common">Red gorgonian</name>
    <name type="synonym">Violescent sea-whip</name>
    <dbReference type="NCBI Taxonomy" id="317549"/>
    <lineage>
        <taxon>Eukaryota</taxon>
        <taxon>Metazoa</taxon>
        <taxon>Cnidaria</taxon>
        <taxon>Anthozoa</taxon>
        <taxon>Octocorallia</taxon>
        <taxon>Malacalcyonacea</taxon>
        <taxon>Plexauridae</taxon>
        <taxon>Paramuricea</taxon>
    </lineage>
</organism>
<dbReference type="Gene3D" id="2.120.10.30">
    <property type="entry name" value="TolB, C-terminal domain"/>
    <property type="match status" value="1"/>
</dbReference>
<protein>
    <submittedName>
        <fullName evidence="1">Uncharacterized protein</fullName>
    </submittedName>
</protein>
<keyword evidence="2" id="KW-1185">Reference proteome</keyword>